<sequence>MTYTYSICHPEKENIEYRNTPISGNEVLEIAKNYPWIEKLRFSVSLDPHGIYYNPSLDFTCIENDNSFCLTTDYDENENLEFSLWYNRTKKVKILFGLLGEKEKRLLMIFGLLVSMNPWNI</sequence>
<name>A0A9X4INM0_9FLAO</name>
<dbReference type="AlphaFoldDB" id="A0A9X4INM0"/>
<dbReference type="Proteomes" id="UP001149303">
    <property type="component" value="Unassembled WGS sequence"/>
</dbReference>
<gene>
    <name evidence="1" type="ORF">LCI24_03670</name>
</gene>
<dbReference type="RefSeq" id="WP_274639220.1">
    <property type="nucleotide sequence ID" value="NZ_JAIWJY010000002.1"/>
</dbReference>
<protein>
    <submittedName>
        <fullName evidence="1">Uncharacterized protein</fullName>
    </submittedName>
</protein>
<organism evidence="1 2">
    <name type="scientific">Tenacibaculum larymnensis</name>
    <dbReference type="NCBI Taxonomy" id="2878201"/>
    <lineage>
        <taxon>Bacteria</taxon>
        <taxon>Pseudomonadati</taxon>
        <taxon>Bacteroidota</taxon>
        <taxon>Flavobacteriia</taxon>
        <taxon>Flavobacteriales</taxon>
        <taxon>Flavobacteriaceae</taxon>
        <taxon>Tenacibaculum</taxon>
    </lineage>
</organism>
<proteinExistence type="predicted"/>
<evidence type="ECO:0000313" key="1">
    <source>
        <dbReference type="EMBL" id="MDE1205885.1"/>
    </source>
</evidence>
<keyword evidence="2" id="KW-1185">Reference proteome</keyword>
<dbReference type="EMBL" id="JAIWJY010000002">
    <property type="protein sequence ID" value="MDE1205885.1"/>
    <property type="molecule type" value="Genomic_DNA"/>
</dbReference>
<comment type="caution">
    <text evidence="1">The sequence shown here is derived from an EMBL/GenBank/DDBJ whole genome shotgun (WGS) entry which is preliminary data.</text>
</comment>
<accession>A0A9X4INM0</accession>
<reference evidence="1" key="1">
    <citation type="submission" date="2021-09" db="EMBL/GenBank/DDBJ databases">
        <authorList>
            <person name="Smyrli M."/>
        </authorList>
    </citation>
    <scope>NUCLEOTIDE SEQUENCE</scope>
    <source>
        <strain evidence="1">LAR25</strain>
    </source>
</reference>
<evidence type="ECO:0000313" key="2">
    <source>
        <dbReference type="Proteomes" id="UP001149303"/>
    </source>
</evidence>